<keyword evidence="4" id="KW-1185">Reference proteome</keyword>
<dbReference type="AlphaFoldDB" id="A0A448XHG6"/>
<feature type="signal peptide" evidence="2">
    <location>
        <begin position="1"/>
        <end position="22"/>
    </location>
</feature>
<dbReference type="Proteomes" id="UP000784294">
    <property type="component" value="Unassembled WGS sequence"/>
</dbReference>
<evidence type="ECO:0000313" key="4">
    <source>
        <dbReference type="Proteomes" id="UP000784294"/>
    </source>
</evidence>
<accession>A0A448XHG6</accession>
<keyword evidence="2" id="KW-0732">Signal</keyword>
<feature type="chain" id="PRO_5019422081" evidence="2">
    <location>
        <begin position="23"/>
        <end position="46"/>
    </location>
</feature>
<evidence type="ECO:0000256" key="2">
    <source>
        <dbReference type="SAM" id="SignalP"/>
    </source>
</evidence>
<evidence type="ECO:0000256" key="1">
    <source>
        <dbReference type="SAM" id="MobiDB-lite"/>
    </source>
</evidence>
<gene>
    <name evidence="3" type="ORF">PXEA_LOCUS30140</name>
</gene>
<dbReference type="EMBL" id="CAAALY010252937">
    <property type="protein sequence ID" value="VEL36700.1"/>
    <property type="molecule type" value="Genomic_DNA"/>
</dbReference>
<evidence type="ECO:0000313" key="3">
    <source>
        <dbReference type="EMBL" id="VEL36700.1"/>
    </source>
</evidence>
<name>A0A448XHG6_9PLAT</name>
<organism evidence="3 4">
    <name type="scientific">Protopolystoma xenopodis</name>
    <dbReference type="NCBI Taxonomy" id="117903"/>
    <lineage>
        <taxon>Eukaryota</taxon>
        <taxon>Metazoa</taxon>
        <taxon>Spiralia</taxon>
        <taxon>Lophotrochozoa</taxon>
        <taxon>Platyhelminthes</taxon>
        <taxon>Monogenea</taxon>
        <taxon>Polyopisthocotylea</taxon>
        <taxon>Polystomatidea</taxon>
        <taxon>Polystomatidae</taxon>
        <taxon>Protopolystoma</taxon>
    </lineage>
</organism>
<protein>
    <submittedName>
        <fullName evidence="3">Uncharacterized protein</fullName>
    </submittedName>
</protein>
<proteinExistence type="predicted"/>
<reference evidence="3" key="1">
    <citation type="submission" date="2018-11" db="EMBL/GenBank/DDBJ databases">
        <authorList>
            <consortium name="Pathogen Informatics"/>
        </authorList>
    </citation>
    <scope>NUCLEOTIDE SEQUENCE</scope>
</reference>
<sequence>MPASLRRSFAASFLFIWLPNSAFESRAAVPSHGSSELNRKKQSPTR</sequence>
<comment type="caution">
    <text evidence="3">The sequence shown here is derived from an EMBL/GenBank/DDBJ whole genome shotgun (WGS) entry which is preliminary data.</text>
</comment>
<feature type="region of interest" description="Disordered" evidence="1">
    <location>
        <begin position="26"/>
        <end position="46"/>
    </location>
</feature>